<feature type="transmembrane region" description="Helical" evidence="1">
    <location>
        <begin position="12"/>
        <end position="29"/>
    </location>
</feature>
<comment type="caution">
    <text evidence="2">The sequence shown here is derived from an EMBL/GenBank/DDBJ whole genome shotgun (WGS) entry which is preliminary data.</text>
</comment>
<keyword evidence="1" id="KW-0812">Transmembrane</keyword>
<dbReference type="EMBL" id="JBHRXI010000010">
    <property type="protein sequence ID" value="MFC3613921.1"/>
    <property type="molecule type" value="Genomic_DNA"/>
</dbReference>
<feature type="transmembrane region" description="Helical" evidence="1">
    <location>
        <begin position="49"/>
        <end position="68"/>
    </location>
</feature>
<accession>A0ABV7TEA6</accession>
<proteinExistence type="predicted"/>
<organism evidence="2 3">
    <name type="scientific">Lutimaribacter marinistellae</name>
    <dbReference type="NCBI Taxonomy" id="1820329"/>
    <lineage>
        <taxon>Bacteria</taxon>
        <taxon>Pseudomonadati</taxon>
        <taxon>Pseudomonadota</taxon>
        <taxon>Alphaproteobacteria</taxon>
        <taxon>Rhodobacterales</taxon>
        <taxon>Roseobacteraceae</taxon>
        <taxon>Lutimaribacter</taxon>
    </lineage>
</organism>
<keyword evidence="3" id="KW-1185">Reference proteome</keyword>
<feature type="transmembrane region" description="Helical" evidence="1">
    <location>
        <begin position="127"/>
        <end position="143"/>
    </location>
</feature>
<evidence type="ECO:0000313" key="2">
    <source>
        <dbReference type="EMBL" id="MFC3613921.1"/>
    </source>
</evidence>
<sequence length="155" mass="16858">MKLSRREELFAHRIFVLAIVAAVMGIGVVVVKESREIQKLIEPSIARDLLLLCAPLAGLAMTGYSLAGRAFASGGLKAEILGLSGAFSIFLAVALPSFLKRQLASSETCRVWQIFCKETLSVRDHRLTLLFGAVAVVLIILSLRQARVNRVDHGD</sequence>
<name>A0ABV7TEA6_9RHOB</name>
<dbReference type="RefSeq" id="WP_386735112.1">
    <property type="nucleotide sequence ID" value="NZ_JBHRXI010000010.1"/>
</dbReference>
<evidence type="ECO:0000256" key="1">
    <source>
        <dbReference type="SAM" id="Phobius"/>
    </source>
</evidence>
<evidence type="ECO:0000313" key="3">
    <source>
        <dbReference type="Proteomes" id="UP001595629"/>
    </source>
</evidence>
<keyword evidence="1" id="KW-0472">Membrane</keyword>
<protein>
    <submittedName>
        <fullName evidence="2">Uncharacterized protein</fullName>
    </submittedName>
</protein>
<feature type="transmembrane region" description="Helical" evidence="1">
    <location>
        <begin position="80"/>
        <end position="99"/>
    </location>
</feature>
<reference evidence="3" key="1">
    <citation type="journal article" date="2019" name="Int. J. Syst. Evol. Microbiol.">
        <title>The Global Catalogue of Microorganisms (GCM) 10K type strain sequencing project: providing services to taxonomists for standard genome sequencing and annotation.</title>
        <authorList>
            <consortium name="The Broad Institute Genomics Platform"/>
            <consortium name="The Broad Institute Genome Sequencing Center for Infectious Disease"/>
            <person name="Wu L."/>
            <person name="Ma J."/>
        </authorList>
    </citation>
    <scope>NUCLEOTIDE SEQUENCE [LARGE SCALE GENOMIC DNA]</scope>
    <source>
        <strain evidence="3">KCTC 42911</strain>
    </source>
</reference>
<dbReference type="Proteomes" id="UP001595629">
    <property type="component" value="Unassembled WGS sequence"/>
</dbReference>
<gene>
    <name evidence="2" type="ORF">ACFORG_09150</name>
</gene>
<keyword evidence="1" id="KW-1133">Transmembrane helix</keyword>